<feature type="domain" description="Carrier" evidence="7">
    <location>
        <begin position="2175"/>
        <end position="2252"/>
    </location>
</feature>
<dbReference type="PANTHER" id="PTHR43775">
    <property type="entry name" value="FATTY ACID SYNTHASE"/>
    <property type="match status" value="1"/>
</dbReference>
<dbReference type="Gene3D" id="3.40.50.720">
    <property type="entry name" value="NAD(P)-binding Rossmann-like Domain"/>
    <property type="match status" value="1"/>
</dbReference>
<feature type="active site" description="Proton donor; for dehydratase activity" evidence="5">
    <location>
        <position position="1234"/>
    </location>
</feature>
<evidence type="ECO:0000256" key="3">
    <source>
        <dbReference type="ARBA" id="ARBA00022679"/>
    </source>
</evidence>
<evidence type="ECO:0000256" key="6">
    <source>
        <dbReference type="SAM" id="MobiDB-lite"/>
    </source>
</evidence>
<dbReference type="InterPro" id="IPR016039">
    <property type="entry name" value="Thiolase-like"/>
</dbReference>
<dbReference type="InterPro" id="IPR050091">
    <property type="entry name" value="PKS_NRPS_Biosynth_Enz"/>
</dbReference>
<keyword evidence="4" id="KW-0511">Multifunctional enzyme</keyword>
<dbReference type="GO" id="GO:0016491">
    <property type="term" value="F:oxidoreductase activity"/>
    <property type="evidence" value="ECO:0007669"/>
    <property type="project" value="InterPro"/>
</dbReference>
<keyword evidence="3" id="KW-0808">Transferase</keyword>
<protein>
    <submittedName>
        <fullName evidence="10">Uncharacterized protein</fullName>
    </submittedName>
</protein>
<comment type="caution">
    <text evidence="10">The sequence shown here is derived from an EMBL/GenBank/DDBJ whole genome shotgun (WGS) entry which is preliminary data.</text>
</comment>
<dbReference type="InterPro" id="IPR013968">
    <property type="entry name" value="PKS_KR"/>
</dbReference>
<dbReference type="Pfam" id="PF16197">
    <property type="entry name" value="KAsynt_C_assoc"/>
    <property type="match status" value="1"/>
</dbReference>
<dbReference type="Pfam" id="PF08240">
    <property type="entry name" value="ADH_N"/>
    <property type="match status" value="1"/>
</dbReference>
<dbReference type="InterPro" id="IPR001227">
    <property type="entry name" value="Ac_transferase_dom_sf"/>
</dbReference>
<dbReference type="SMART" id="SM00823">
    <property type="entry name" value="PKS_PP"/>
    <property type="match status" value="1"/>
</dbReference>
<feature type="domain" description="Ketosynthase family 3 (KS3)" evidence="8">
    <location>
        <begin position="64"/>
        <end position="488"/>
    </location>
</feature>
<dbReference type="Gene3D" id="3.40.366.10">
    <property type="entry name" value="Malonyl-Coenzyme A Acyl Carrier Protein, domain 2"/>
    <property type="match status" value="1"/>
</dbReference>
<dbReference type="Pfam" id="PF21089">
    <property type="entry name" value="PKS_DH_N"/>
    <property type="match status" value="1"/>
</dbReference>
<dbReference type="SUPFAM" id="SSF55048">
    <property type="entry name" value="Probable ACP-binding domain of malonyl-CoA ACP transacylase"/>
    <property type="match status" value="1"/>
</dbReference>
<dbReference type="PROSITE" id="PS00606">
    <property type="entry name" value="KS3_1"/>
    <property type="match status" value="1"/>
</dbReference>
<gene>
    <name evidence="10" type="ORF">BP5553_09553</name>
</gene>
<dbReference type="InterPro" id="IPR049552">
    <property type="entry name" value="PKS_DH_N"/>
</dbReference>
<dbReference type="InterPro" id="IPR014043">
    <property type="entry name" value="Acyl_transferase_dom"/>
</dbReference>
<keyword evidence="2" id="KW-0597">Phosphoprotein</keyword>
<dbReference type="Gene3D" id="3.10.129.110">
    <property type="entry name" value="Polyketide synthase dehydratase"/>
    <property type="match status" value="1"/>
</dbReference>
<evidence type="ECO:0000256" key="2">
    <source>
        <dbReference type="ARBA" id="ARBA00022553"/>
    </source>
</evidence>
<dbReference type="PROSITE" id="PS52019">
    <property type="entry name" value="PKS_MFAS_DH"/>
    <property type="match status" value="1"/>
</dbReference>
<dbReference type="InterPro" id="IPR013154">
    <property type="entry name" value="ADH-like_N"/>
</dbReference>
<dbReference type="Gene3D" id="3.30.70.3290">
    <property type="match status" value="1"/>
</dbReference>
<dbReference type="Pfam" id="PF00698">
    <property type="entry name" value="Acyl_transf_1"/>
    <property type="match status" value="1"/>
</dbReference>
<evidence type="ECO:0000256" key="4">
    <source>
        <dbReference type="ARBA" id="ARBA00023268"/>
    </source>
</evidence>
<dbReference type="InterPro" id="IPR014030">
    <property type="entry name" value="Ketoacyl_synth_N"/>
</dbReference>
<name>A0A370TBB5_9HELO</name>
<dbReference type="InterPro" id="IPR018201">
    <property type="entry name" value="Ketoacyl_synth_AS"/>
</dbReference>
<dbReference type="FunFam" id="3.40.50.720:FF:000209">
    <property type="entry name" value="Polyketide synthase Pks12"/>
    <property type="match status" value="1"/>
</dbReference>
<dbReference type="SMART" id="SM00825">
    <property type="entry name" value="PKS_KS"/>
    <property type="match status" value="1"/>
</dbReference>
<dbReference type="PROSITE" id="PS52004">
    <property type="entry name" value="KS3_2"/>
    <property type="match status" value="1"/>
</dbReference>
<evidence type="ECO:0000259" key="9">
    <source>
        <dbReference type="PROSITE" id="PS52019"/>
    </source>
</evidence>
<feature type="region of interest" description="Disordered" evidence="6">
    <location>
        <begin position="1"/>
        <end position="47"/>
    </location>
</feature>
<dbReference type="InterPro" id="IPR036736">
    <property type="entry name" value="ACP-like_sf"/>
</dbReference>
<feature type="compositionally biased region" description="Polar residues" evidence="6">
    <location>
        <begin position="14"/>
        <end position="31"/>
    </location>
</feature>
<dbReference type="SMART" id="SM00826">
    <property type="entry name" value="PKS_DH"/>
    <property type="match status" value="1"/>
</dbReference>
<dbReference type="InterPro" id="IPR016036">
    <property type="entry name" value="Malonyl_transacylase_ACP-bd"/>
</dbReference>
<dbReference type="InterPro" id="IPR032821">
    <property type="entry name" value="PKS_assoc"/>
</dbReference>
<dbReference type="InterPro" id="IPR042104">
    <property type="entry name" value="PKS_dehydratase_sf"/>
</dbReference>
<dbReference type="Gene3D" id="3.40.47.10">
    <property type="match status" value="1"/>
</dbReference>
<proteinExistence type="predicted"/>
<dbReference type="CDD" id="cd00833">
    <property type="entry name" value="PKS"/>
    <property type="match status" value="1"/>
</dbReference>
<dbReference type="InterPro" id="IPR020843">
    <property type="entry name" value="ER"/>
</dbReference>
<keyword evidence="1" id="KW-0596">Phosphopantetheine</keyword>
<dbReference type="SUPFAM" id="SSF53901">
    <property type="entry name" value="Thiolase-like"/>
    <property type="match status" value="1"/>
</dbReference>
<dbReference type="Gene3D" id="3.90.180.10">
    <property type="entry name" value="Medium-chain alcohol dehydrogenases, catalytic domain"/>
    <property type="match status" value="1"/>
</dbReference>
<dbReference type="GO" id="GO:0004315">
    <property type="term" value="F:3-oxoacyl-[acyl-carrier-protein] synthase activity"/>
    <property type="evidence" value="ECO:0007669"/>
    <property type="project" value="InterPro"/>
</dbReference>
<feature type="region of interest" description="N-terminal hotdog fold" evidence="5">
    <location>
        <begin position="1005"/>
        <end position="1140"/>
    </location>
</feature>
<evidence type="ECO:0000259" key="7">
    <source>
        <dbReference type="PROSITE" id="PS50075"/>
    </source>
</evidence>
<dbReference type="InterPro" id="IPR009081">
    <property type="entry name" value="PP-bd_ACP"/>
</dbReference>
<dbReference type="Pfam" id="PF14765">
    <property type="entry name" value="PS-DH"/>
    <property type="match status" value="1"/>
</dbReference>
<dbReference type="GO" id="GO:0004312">
    <property type="term" value="F:fatty acid synthase activity"/>
    <property type="evidence" value="ECO:0007669"/>
    <property type="project" value="TreeGrafter"/>
</dbReference>
<dbReference type="SMART" id="SM00822">
    <property type="entry name" value="PKS_KR"/>
    <property type="match status" value="1"/>
</dbReference>
<dbReference type="Gene3D" id="3.40.50.11460">
    <property type="match status" value="1"/>
</dbReference>
<dbReference type="Gene3D" id="1.10.1200.10">
    <property type="entry name" value="ACP-like"/>
    <property type="match status" value="1"/>
</dbReference>
<evidence type="ECO:0000256" key="1">
    <source>
        <dbReference type="ARBA" id="ARBA00022450"/>
    </source>
</evidence>
<dbReference type="SUPFAM" id="SSF50129">
    <property type="entry name" value="GroES-like"/>
    <property type="match status" value="1"/>
</dbReference>
<dbReference type="Pfam" id="PF02801">
    <property type="entry name" value="Ketoacyl-synt_C"/>
    <property type="match status" value="1"/>
</dbReference>
<dbReference type="Pfam" id="PF00109">
    <property type="entry name" value="ketoacyl-synt"/>
    <property type="match status" value="1"/>
</dbReference>
<dbReference type="PROSITE" id="PS00012">
    <property type="entry name" value="PHOSPHOPANTETHEINE"/>
    <property type="match status" value="1"/>
</dbReference>
<dbReference type="GO" id="GO:0031177">
    <property type="term" value="F:phosphopantetheine binding"/>
    <property type="evidence" value="ECO:0007669"/>
    <property type="project" value="InterPro"/>
</dbReference>
<evidence type="ECO:0000313" key="11">
    <source>
        <dbReference type="Proteomes" id="UP000254866"/>
    </source>
</evidence>
<dbReference type="GeneID" id="43602402"/>
<feature type="domain" description="PKS/mFAS DH" evidence="9">
    <location>
        <begin position="1005"/>
        <end position="1326"/>
    </location>
</feature>
<dbReference type="InterPro" id="IPR020841">
    <property type="entry name" value="PKS_Beta-ketoAc_synthase_dom"/>
</dbReference>
<dbReference type="InterPro" id="IPR049900">
    <property type="entry name" value="PKS_mFAS_DH"/>
</dbReference>
<dbReference type="SUPFAM" id="SSF52151">
    <property type="entry name" value="FabD/lysophospholipase-like"/>
    <property type="match status" value="1"/>
</dbReference>
<dbReference type="GO" id="GO:1901336">
    <property type="term" value="P:lactone biosynthetic process"/>
    <property type="evidence" value="ECO:0007669"/>
    <property type="project" value="UniProtKB-ARBA"/>
</dbReference>
<dbReference type="InterPro" id="IPR011032">
    <property type="entry name" value="GroES-like_sf"/>
</dbReference>
<dbReference type="RefSeq" id="XP_031865475.1">
    <property type="nucleotide sequence ID" value="XM_032018176.1"/>
</dbReference>
<dbReference type="InterPro" id="IPR020807">
    <property type="entry name" value="PKS_DH"/>
</dbReference>
<dbReference type="Pfam" id="PF08659">
    <property type="entry name" value="KR"/>
    <property type="match status" value="1"/>
</dbReference>
<dbReference type="SMART" id="SM00827">
    <property type="entry name" value="PKS_AT"/>
    <property type="match status" value="1"/>
</dbReference>
<dbReference type="InterPro" id="IPR049551">
    <property type="entry name" value="PKS_DH_C"/>
</dbReference>
<dbReference type="CDD" id="cd05195">
    <property type="entry name" value="enoyl_red"/>
    <property type="match status" value="1"/>
</dbReference>
<dbReference type="InterPro" id="IPR006162">
    <property type="entry name" value="Ppantetheine_attach_site"/>
</dbReference>
<organism evidence="10 11">
    <name type="scientific">Venustampulla echinocandica</name>
    <dbReference type="NCBI Taxonomy" id="2656787"/>
    <lineage>
        <taxon>Eukaryota</taxon>
        <taxon>Fungi</taxon>
        <taxon>Dikarya</taxon>
        <taxon>Ascomycota</taxon>
        <taxon>Pezizomycotina</taxon>
        <taxon>Leotiomycetes</taxon>
        <taxon>Helotiales</taxon>
        <taxon>Pleuroascaceae</taxon>
        <taxon>Venustampulla</taxon>
    </lineage>
</organism>
<dbReference type="GO" id="GO:0030639">
    <property type="term" value="P:polyketide biosynthetic process"/>
    <property type="evidence" value="ECO:0007669"/>
    <property type="project" value="UniProtKB-ARBA"/>
</dbReference>
<dbReference type="SUPFAM" id="SSF51735">
    <property type="entry name" value="NAD(P)-binding Rossmann-fold domains"/>
    <property type="match status" value="2"/>
</dbReference>
<reference evidence="10 11" key="1">
    <citation type="journal article" date="2018" name="IMA Fungus">
        <title>IMA Genome-F 9: Draft genome sequence of Annulohypoxylon stygium, Aspergillus mulundensis, Berkeleyomyces basicola (syn. Thielaviopsis basicola), Ceratocystis smalleyi, two Cercospora beticola strains, Coleophoma cylindrospora, Fusarium fracticaudum, Phialophora cf. hyalina, and Morchella septimelata.</title>
        <authorList>
            <person name="Wingfield B.D."/>
            <person name="Bills G.F."/>
            <person name="Dong Y."/>
            <person name="Huang W."/>
            <person name="Nel W.J."/>
            <person name="Swalarsk-Parry B.S."/>
            <person name="Vaghefi N."/>
            <person name="Wilken P.M."/>
            <person name="An Z."/>
            <person name="de Beer Z.W."/>
            <person name="De Vos L."/>
            <person name="Chen L."/>
            <person name="Duong T.A."/>
            <person name="Gao Y."/>
            <person name="Hammerbacher A."/>
            <person name="Kikkert J.R."/>
            <person name="Li Y."/>
            <person name="Li H."/>
            <person name="Li K."/>
            <person name="Li Q."/>
            <person name="Liu X."/>
            <person name="Ma X."/>
            <person name="Naidoo K."/>
            <person name="Pethybridge S.J."/>
            <person name="Sun J."/>
            <person name="Steenkamp E.T."/>
            <person name="van der Nest M.A."/>
            <person name="van Wyk S."/>
            <person name="Wingfield M.J."/>
            <person name="Xiong C."/>
            <person name="Yue Q."/>
            <person name="Zhang X."/>
        </authorList>
    </citation>
    <scope>NUCLEOTIDE SEQUENCE [LARGE SCALE GENOMIC DNA]</scope>
    <source>
        <strain evidence="10 11">BP 5553</strain>
    </source>
</reference>
<dbReference type="Pfam" id="PF23297">
    <property type="entry name" value="ACP_SdgA_C"/>
    <property type="match status" value="1"/>
</dbReference>
<evidence type="ECO:0000259" key="8">
    <source>
        <dbReference type="PROSITE" id="PS52004"/>
    </source>
</evidence>
<dbReference type="EMBL" id="NPIC01000012">
    <property type="protein sequence ID" value="RDL31344.1"/>
    <property type="molecule type" value="Genomic_DNA"/>
</dbReference>
<dbReference type="InterPro" id="IPR016035">
    <property type="entry name" value="Acyl_Trfase/lysoPLipase"/>
</dbReference>
<evidence type="ECO:0000313" key="10">
    <source>
        <dbReference type="EMBL" id="RDL31344.1"/>
    </source>
</evidence>
<dbReference type="STRING" id="2656787.A0A370TBB5"/>
<dbReference type="InterPro" id="IPR036291">
    <property type="entry name" value="NAD(P)-bd_dom_sf"/>
</dbReference>
<dbReference type="GO" id="GO:0006633">
    <property type="term" value="P:fatty acid biosynthetic process"/>
    <property type="evidence" value="ECO:0007669"/>
    <property type="project" value="InterPro"/>
</dbReference>
<keyword evidence="11" id="KW-1185">Reference proteome</keyword>
<sequence>MGSISEALGGRAGSNGNESSAHSSVSPNTSEDIGRGMEPPTTEKTTIFHGGHAHTWVSSGSKEIMPIAIVGMSCRLSGDVSTAEEFWEMCSRARSGWSEIPNERFSQQGYFHPNPAKSGTYNPKGGHFLREDISLFDAPFFNITAQESRSLDPQQRLLLECSYEALENGGIPKENIIGANIGVFVGGSFSDYTLHCLRDTDTAPLYEATGNAASLMSNRLSYYFDLKGPSVTVDTACSSSLSALHLACQSLRTGESSQAIVGGSHLNLLPDFFISMSMSRLFSDAGKSYSFDHRASGYGRGEGVACIVLKPLSDAVENGDKIRAVIRNTGMNQDGRTQGITMPNGSAQEELIRSVYDSAGLDINDTGYVEAHGTGTKVGDPIEAGALYSVFGQDRSPLQPLFVGSVKSNIGHTEGASGVISVIKAALMLEKGFILPSINFETPNKEIPLSKWNMKVPTSQLPWPRSKRFVSINNFGFGGTNVHVVLEGPPRASKILTNGARTNIPNAISGKSKVRKTTIGSSDPKPRHLYLLSANSEESVRSQMKSIELYLEQRPETFELSLMSKLAYTLGQRRSLLPWKVAVSAASGSELIRKLSSSTVIPLRSFDKPRIGFVFTGQGAQWNAMGRELLQCYPIFTATITAADNCLVSLGAHWSLVGELSRDAKTSRVENAYISQPACTAIQLALVDLLASWDIRPSAVVGHSSGEIAGAYAAGILSLKACMTIAYHRGLATVNFASRFPALKGAMLAVGGGETEVRPLLKGLRSGCGQVVIACINSPSSITASGDEEAIIELQTRVEGKRLFNRKLRVDMAYHSHHMSLVAEDYLTAIIDTEPLGSPNIAYYSSVTAHQIDGLELNPSYWVDNLTSPVQFSRALQRMCISSDKGTSANDAINTLIELGPHSALEGPIKQTLKSAGQTPITIGYVPSLVRGSDAIETMQQLAASLVSRGARLNFSAINFPKPRDNIAASLLTDLPRYPWQHSTKHWHESRISNNHRFARRWPRNDVLGGIADDSNDLEPRWRNIIRLDDLPWVRDHRIQSNNVYPIAGYIIMVVEAASQRAASRAVSFEEFVIRELSASRPLIINEKVDVETMITLRPYSEGTRTSTDAWDEFRVFSWASDKGWIEHCRGIVGVHKAKVTNAIDGQRQFEDAAVSIKRQISIMKKSCTEAIELRMLAETLANVGVVYGPAFQGIVACKVCEQHAIADVKIPDTAGPMPNHFEPELIMHPATLDLIIQILWPLLGAGRAGWDQLYMPSFIKKLTISRHIQKRPGDHLSVYGSRPKVTSSAVKPVELSIFATESGSEEACVVMEGCIFTPVYGKGMNSGRGGKRALCFRMDWEPFLIPNTGSSAPYPEAEVTIISPEFPTEFSISELASSLEELTGKSPRIGSLLETDPNGKICIVLAELDKPFLSDIVPEEFGLVQQLLTTARGIIWVVRGAYQGTKSPNANMVTGLARTIRSETALRFVTVDLDQPGDTPNAVETIATIFRITFAIDASIEVCEMEYMERSGVLYVPRIVNDDKMNTSIHQQTQDLPGPDLQPFSQMGRPLKMTVGSPGLLDTLHFIDDYTRGEALPDDHIEIEIKAIGLNFKDVMIAMGQLVNEHIGTECSGIITAIGRKVLGDEFAVGDRVCAMAEGSFATHIRCKATSVSKIRDDMSFEVAATMPVVWSTAYYSLIDLGRLCKGDTVLIHAAAGGVGQAAIILSQMIGAEIFVTVGSVEKKAFIKTYNIPDDHIFFSRDTSFANGVMAATKGRGVDVVLNSLAGDALRVSWECLAHFGRFVEIGKRDIVTNTRLEMAPFAYNTSFSSVDLTVVAAERPQLMKRLLSDVFKLHQEGMLKSIPITVFPVSEVESAFRTLQSGKNIGKVAVKPSAADQAIPAKLQTSLLRQDALYIIVGGTGGLGRSIAEWMARNGARHIILLSRSPAVKGKVKDLIQKLEQLEANVSVRQCNVAEQRDVEKIVAECTHDMPPIRGVIHSAMILNDVLFEKMKFEDYAEVVKPKVAGAWNLHNSLLKSDLDFFITLSSAAGIIGNRGQAAYSAASTFMDAFTQYRIGMGLPATTIDLAAVSDVGYLAENLEMQALVMGSMGSEGIDEMELHALMAAAIGGKMSSCRNHCITGLDIGPAFPATTWISDSKFSRIRSSLVTEHGVAPEKLAISLGYEVAQAQSLTEVEQIIYRGLAVKISEILMVPLDDIQERKPISAYGLDSLVAVEIRNWIARELDVNLQVLEMLSSGSLMVLCQTILKKSSLVNQKLFSGEGEKGVGGSRAALGKADGS</sequence>
<feature type="region of interest" description="C-terminal hotdog fold" evidence="5">
    <location>
        <begin position="1169"/>
        <end position="1326"/>
    </location>
</feature>
<dbReference type="Pfam" id="PF23114">
    <property type="entry name" value="NAD-bd_HRPKS_sdrA"/>
    <property type="match status" value="1"/>
</dbReference>
<accession>A0A370TBB5</accession>
<dbReference type="OrthoDB" id="329835at2759"/>
<feature type="active site" description="Proton acceptor; for dehydratase activity" evidence="5">
    <location>
        <position position="1037"/>
    </location>
</feature>
<dbReference type="InterPro" id="IPR057326">
    <property type="entry name" value="KR_dom"/>
</dbReference>
<evidence type="ECO:0000256" key="5">
    <source>
        <dbReference type="PROSITE-ProRule" id="PRU01363"/>
    </source>
</evidence>
<dbReference type="SUPFAM" id="SSF47336">
    <property type="entry name" value="ACP-like"/>
    <property type="match status" value="1"/>
</dbReference>
<dbReference type="SMART" id="SM00829">
    <property type="entry name" value="PKS_ER"/>
    <property type="match status" value="1"/>
</dbReference>
<dbReference type="Proteomes" id="UP000254866">
    <property type="component" value="Unassembled WGS sequence"/>
</dbReference>
<dbReference type="InterPro" id="IPR020806">
    <property type="entry name" value="PKS_PP-bd"/>
</dbReference>
<dbReference type="PANTHER" id="PTHR43775:SF13">
    <property type="entry name" value="POLYKETIDE SYNTHASE 1"/>
    <property type="match status" value="1"/>
</dbReference>
<dbReference type="InterPro" id="IPR014031">
    <property type="entry name" value="Ketoacyl_synth_C"/>
</dbReference>
<dbReference type="InterPro" id="IPR056501">
    <property type="entry name" value="NAD-bd_HRPKS_sdrA"/>
</dbReference>
<dbReference type="PROSITE" id="PS50075">
    <property type="entry name" value="CARRIER"/>
    <property type="match status" value="1"/>
</dbReference>
<dbReference type="Pfam" id="PF13602">
    <property type="entry name" value="ADH_zinc_N_2"/>
    <property type="match status" value="1"/>
</dbReference>